<dbReference type="AlphaFoldDB" id="A0A447GF94"/>
<name>A0A447GF94_9MYCO</name>
<evidence type="ECO:0000256" key="3">
    <source>
        <dbReference type="SAM" id="Phobius"/>
    </source>
</evidence>
<feature type="compositionally biased region" description="Low complexity" evidence="2">
    <location>
        <begin position="394"/>
        <end position="405"/>
    </location>
</feature>
<dbReference type="InterPro" id="IPR000030">
    <property type="entry name" value="PPE_dom"/>
</dbReference>
<dbReference type="Gene3D" id="1.20.1260.20">
    <property type="entry name" value="PPE superfamily"/>
    <property type="match status" value="1"/>
</dbReference>
<evidence type="ECO:0000313" key="7">
    <source>
        <dbReference type="Proteomes" id="UP000269998"/>
    </source>
</evidence>
<dbReference type="Pfam" id="PF18878">
    <property type="entry name" value="PPE-PPW"/>
    <property type="match status" value="1"/>
</dbReference>
<feature type="transmembrane region" description="Helical" evidence="3">
    <location>
        <begin position="327"/>
        <end position="351"/>
    </location>
</feature>
<dbReference type="Pfam" id="PF00823">
    <property type="entry name" value="PPE"/>
    <property type="match status" value="1"/>
</dbReference>
<keyword evidence="3" id="KW-1133">Transmembrane helix</keyword>
<dbReference type="KEGG" id="mbai:MB901379_02719"/>
<feature type="region of interest" description="Disordered" evidence="2">
    <location>
        <begin position="541"/>
        <end position="576"/>
    </location>
</feature>
<proteinExistence type="inferred from homology"/>
<dbReference type="PANTHER" id="PTHR46766">
    <property type="entry name" value="GLUTAMINE-RICH PROTEIN 2"/>
    <property type="match status" value="1"/>
</dbReference>
<sequence>MTAPIWLASPPEVHSALLSSGPGPGPLLAAAGQWGALSATYAEAAEELTALLGAVQAGGWEGPTAAAYLAAHGPYLMWLMQESANSAAMAIQQQTAAAAYTTALAAMPTLGELAANHATHAVLAATNFFGINTIPIALNEADYVRMWIQAAAVMGTYQAVSTSALAAAPRSTPAPPIMKADAQALTAAQAAAQPPDWQNQILQWLQAIGYTAFYDNVLQPFINWLASIPFLQALFAGIDPYLLILGNPLTYLSPLNIAFALGYPMDIATYITLLSQTFAFIAADLAAAFASGNPATIGLTILFTTVEAIGTIITDTVALLKTLLEQTAVLLAVVPLLTAPLVPLAAGAVLAPLGAKGLAALVAVPPPALPVTAPVTPPVALAPHVPPSPPAPAPVDTTTVTLTHAPSPPPTTAPPSMTGAGVGVGMENLGYMVGGLTADAKRPARASARKKASEPDSVEDPALAPTPHEPARAQRRRRAKVGQLGRGYEYMDLDADSVPDSAPGERITAAVASSGGAGALGFAGIAGKAGARPAAGLLTLADDGFDDGPRAPAMPSTWDGDPTTPDRPSGPGADCG</sequence>
<keyword evidence="3" id="KW-0812">Transmembrane</keyword>
<feature type="domain" description="PPE" evidence="4">
    <location>
        <begin position="6"/>
        <end position="168"/>
    </location>
</feature>
<feature type="transmembrane region" description="Helical" evidence="3">
    <location>
        <begin position="296"/>
        <end position="320"/>
    </location>
</feature>
<dbReference type="InterPro" id="IPR038332">
    <property type="entry name" value="PPE_sf"/>
</dbReference>
<evidence type="ECO:0000259" key="4">
    <source>
        <dbReference type="Pfam" id="PF00823"/>
    </source>
</evidence>
<evidence type="ECO:0000256" key="1">
    <source>
        <dbReference type="ARBA" id="ARBA00010652"/>
    </source>
</evidence>
<keyword evidence="7" id="KW-1185">Reference proteome</keyword>
<dbReference type="Proteomes" id="UP000269998">
    <property type="component" value="Chromosome"/>
</dbReference>
<dbReference type="OrthoDB" id="4753487at2"/>
<feature type="region of interest" description="Disordered" evidence="2">
    <location>
        <begin position="442"/>
        <end position="480"/>
    </location>
</feature>
<protein>
    <submittedName>
        <fullName evidence="6">Putative PPE family protein PPE47/PPE48</fullName>
    </submittedName>
</protein>
<gene>
    <name evidence="6" type="ORF">MB901379_02719</name>
</gene>
<comment type="similarity">
    <text evidence="1">Belongs to the mycobacterial PPE family.</text>
</comment>
<dbReference type="EMBL" id="LR130759">
    <property type="protein sequence ID" value="VDM89152.1"/>
    <property type="molecule type" value="Genomic_DNA"/>
</dbReference>
<dbReference type="RefSeq" id="WP_158017094.1">
    <property type="nucleotide sequence ID" value="NZ_CBCSKE010000066.1"/>
</dbReference>
<evidence type="ECO:0000313" key="6">
    <source>
        <dbReference type="EMBL" id="VDM89152.1"/>
    </source>
</evidence>
<dbReference type="PANTHER" id="PTHR46766:SF1">
    <property type="entry name" value="GLUTAMINE-RICH PROTEIN 2"/>
    <property type="match status" value="1"/>
</dbReference>
<dbReference type="InterPro" id="IPR043641">
    <property type="entry name" value="PPE-PPW_C"/>
</dbReference>
<accession>A0A447GF94</accession>
<dbReference type="GO" id="GO:0052572">
    <property type="term" value="P:response to host immune response"/>
    <property type="evidence" value="ECO:0007669"/>
    <property type="project" value="TreeGrafter"/>
</dbReference>
<feature type="domain" description="PPE-PPW subfamily C-terminal" evidence="5">
    <location>
        <begin position="511"/>
        <end position="558"/>
    </location>
</feature>
<keyword evidence="3" id="KW-0472">Membrane</keyword>
<feature type="transmembrane region" description="Helical" evidence="3">
    <location>
        <begin position="267"/>
        <end position="290"/>
    </location>
</feature>
<evidence type="ECO:0000256" key="2">
    <source>
        <dbReference type="SAM" id="MobiDB-lite"/>
    </source>
</evidence>
<feature type="region of interest" description="Disordered" evidence="2">
    <location>
        <begin position="387"/>
        <end position="421"/>
    </location>
</feature>
<dbReference type="SUPFAM" id="SSF140459">
    <property type="entry name" value="PE/PPE dimer-like"/>
    <property type="match status" value="1"/>
</dbReference>
<reference evidence="7" key="1">
    <citation type="submission" date="2018-02" db="EMBL/GenBank/DDBJ databases">
        <authorList>
            <person name="Seth-Smith MB H."/>
            <person name="Seth-Smith H."/>
        </authorList>
    </citation>
    <scope>NUCLEOTIDE SEQUENCE [LARGE SCALE GENOMIC DNA]</scope>
</reference>
<evidence type="ECO:0000259" key="5">
    <source>
        <dbReference type="Pfam" id="PF18878"/>
    </source>
</evidence>
<organism evidence="6 7">
    <name type="scientific">Mycobacterium basiliense</name>
    <dbReference type="NCBI Taxonomy" id="2094119"/>
    <lineage>
        <taxon>Bacteria</taxon>
        <taxon>Bacillati</taxon>
        <taxon>Actinomycetota</taxon>
        <taxon>Actinomycetes</taxon>
        <taxon>Mycobacteriales</taxon>
        <taxon>Mycobacteriaceae</taxon>
        <taxon>Mycobacterium</taxon>
    </lineage>
</organism>